<dbReference type="OrthoDB" id="7062283at2"/>
<proteinExistence type="predicted"/>
<reference evidence="1 2" key="1">
    <citation type="submission" date="2019-07" db="EMBL/GenBank/DDBJ databases">
        <authorList>
            <person name="Duangmal K."/>
            <person name="Teo W.F.A."/>
        </authorList>
    </citation>
    <scope>NUCLEOTIDE SEQUENCE [LARGE SCALE GENOMIC DNA]</scope>
    <source>
        <strain evidence="1 2">TBRC 6029</strain>
    </source>
</reference>
<accession>A0A558A8Q9</accession>
<evidence type="ECO:0000313" key="2">
    <source>
        <dbReference type="Proteomes" id="UP000320011"/>
    </source>
</evidence>
<gene>
    <name evidence="1" type="ORF">FNH05_34410</name>
</gene>
<dbReference type="RefSeq" id="WP_144593029.1">
    <property type="nucleotide sequence ID" value="NZ_VJWX01000623.1"/>
</dbReference>
<keyword evidence="2" id="KW-1185">Reference proteome</keyword>
<dbReference type="Proteomes" id="UP000320011">
    <property type="component" value="Unassembled WGS sequence"/>
</dbReference>
<dbReference type="EMBL" id="VJWX01000623">
    <property type="protein sequence ID" value="TVT20649.1"/>
    <property type="molecule type" value="Genomic_DNA"/>
</dbReference>
<evidence type="ECO:0000313" key="1">
    <source>
        <dbReference type="EMBL" id="TVT20649.1"/>
    </source>
</evidence>
<dbReference type="AlphaFoldDB" id="A0A558A8Q9"/>
<name>A0A558A8Q9_9PSEU</name>
<sequence length="186" mass="21289">MRKIPTLFRRNPDDMRFVLPEVHPDCQWVLDGEGVATRKYDGTCVMFDGERWWARREVKAGKNPPTGFVEVEHDANTGKTMGWEPAQQSAFWKHLAPAVDDRVFEPGTYELCGPKINGNPEGLDRHLLLGHARAEVIAVPRDFEGLRAAFTGFPHEGVVWHHPDGRMAKLKVRDFLRENLEADDYR</sequence>
<reference evidence="1 2" key="2">
    <citation type="submission" date="2019-08" db="EMBL/GenBank/DDBJ databases">
        <title>Amycolatopsis acidicola sp. nov., isolated from peat swamp forest soil.</title>
        <authorList>
            <person name="Srisuk N."/>
        </authorList>
    </citation>
    <scope>NUCLEOTIDE SEQUENCE [LARGE SCALE GENOMIC DNA]</scope>
    <source>
        <strain evidence="1 2">TBRC 6029</strain>
    </source>
</reference>
<organism evidence="1 2">
    <name type="scientific">Amycolatopsis rhizosphaerae</name>
    <dbReference type="NCBI Taxonomy" id="2053003"/>
    <lineage>
        <taxon>Bacteria</taxon>
        <taxon>Bacillati</taxon>
        <taxon>Actinomycetota</taxon>
        <taxon>Actinomycetes</taxon>
        <taxon>Pseudonocardiales</taxon>
        <taxon>Pseudonocardiaceae</taxon>
        <taxon>Amycolatopsis</taxon>
    </lineage>
</organism>
<protein>
    <recommendedName>
        <fullName evidence="3">RNA ligase domain-containing protein</fullName>
    </recommendedName>
</protein>
<evidence type="ECO:0008006" key="3">
    <source>
        <dbReference type="Google" id="ProtNLM"/>
    </source>
</evidence>
<comment type="caution">
    <text evidence="1">The sequence shown here is derived from an EMBL/GenBank/DDBJ whole genome shotgun (WGS) entry which is preliminary data.</text>
</comment>